<organism evidence="8 9">
    <name type="scientific">Nocardia aurantia</name>
    <dbReference type="NCBI Taxonomy" id="2585199"/>
    <lineage>
        <taxon>Bacteria</taxon>
        <taxon>Bacillati</taxon>
        <taxon>Actinomycetota</taxon>
        <taxon>Actinomycetes</taxon>
        <taxon>Mycobacteriales</taxon>
        <taxon>Nocardiaceae</taxon>
        <taxon>Nocardia</taxon>
    </lineage>
</organism>
<feature type="chain" id="PRO_5038623200" description="Peptidyl-prolyl cis-trans isomerase" evidence="6">
    <location>
        <begin position="22"/>
        <end position="187"/>
    </location>
</feature>
<dbReference type="GO" id="GO:0003755">
    <property type="term" value="F:peptidyl-prolyl cis-trans isomerase activity"/>
    <property type="evidence" value="ECO:0007669"/>
    <property type="project" value="UniProtKB-UniRule"/>
</dbReference>
<dbReference type="EMBL" id="WEGI01000004">
    <property type="protein sequence ID" value="MQY26483.1"/>
    <property type="molecule type" value="Genomic_DNA"/>
</dbReference>
<name>A0A7K0DL27_9NOCA</name>
<dbReference type="PANTHER" id="PTHR45779:SF7">
    <property type="entry name" value="PEPTIDYLPROLYL ISOMERASE"/>
    <property type="match status" value="1"/>
</dbReference>
<evidence type="ECO:0000256" key="5">
    <source>
        <dbReference type="RuleBase" id="RU003915"/>
    </source>
</evidence>
<dbReference type="PROSITE" id="PS51257">
    <property type="entry name" value="PROKAR_LIPOPROTEIN"/>
    <property type="match status" value="1"/>
</dbReference>
<gene>
    <name evidence="8" type="ORF">NRB56_20530</name>
</gene>
<evidence type="ECO:0000256" key="1">
    <source>
        <dbReference type="ARBA" id="ARBA00000971"/>
    </source>
</evidence>
<comment type="catalytic activity">
    <reaction evidence="1 4 5">
        <text>[protein]-peptidylproline (omega=180) = [protein]-peptidylproline (omega=0)</text>
        <dbReference type="Rhea" id="RHEA:16237"/>
        <dbReference type="Rhea" id="RHEA-COMP:10747"/>
        <dbReference type="Rhea" id="RHEA-COMP:10748"/>
        <dbReference type="ChEBI" id="CHEBI:83833"/>
        <dbReference type="ChEBI" id="CHEBI:83834"/>
        <dbReference type="EC" id="5.2.1.8"/>
    </reaction>
</comment>
<evidence type="ECO:0000256" key="3">
    <source>
        <dbReference type="ARBA" id="ARBA00023235"/>
    </source>
</evidence>
<dbReference type="Proteomes" id="UP000431401">
    <property type="component" value="Unassembled WGS sequence"/>
</dbReference>
<dbReference type="AlphaFoldDB" id="A0A7K0DL27"/>
<keyword evidence="3 4" id="KW-0413">Isomerase</keyword>
<protein>
    <recommendedName>
        <fullName evidence="5">Peptidyl-prolyl cis-trans isomerase</fullName>
        <ecNumber evidence="5">5.2.1.8</ecNumber>
    </recommendedName>
</protein>
<evidence type="ECO:0000313" key="8">
    <source>
        <dbReference type="EMBL" id="MQY26483.1"/>
    </source>
</evidence>
<feature type="domain" description="PPIase FKBP-type" evidence="7">
    <location>
        <begin position="99"/>
        <end position="186"/>
    </location>
</feature>
<comment type="similarity">
    <text evidence="5">Belongs to the FKBP-type PPIase family.</text>
</comment>
<reference evidence="8 9" key="1">
    <citation type="submission" date="2019-10" db="EMBL/GenBank/DDBJ databases">
        <title>Nocardia macrotermitis sp. nov. and Nocardia aurantia sp. nov., isolated from the gut of fungus growing-termite Macrotermes natalensis.</title>
        <authorList>
            <person name="Benndorf R."/>
            <person name="Schwitalla J."/>
            <person name="Martin K."/>
            <person name="De Beer W."/>
            <person name="Kaster A.-K."/>
            <person name="Vollmers J."/>
            <person name="Poulsen M."/>
            <person name="Beemelmanns C."/>
        </authorList>
    </citation>
    <scope>NUCLEOTIDE SEQUENCE [LARGE SCALE GENOMIC DNA]</scope>
    <source>
        <strain evidence="8 9">RB56</strain>
    </source>
</reference>
<dbReference type="SUPFAM" id="SSF54534">
    <property type="entry name" value="FKBP-like"/>
    <property type="match status" value="1"/>
</dbReference>
<dbReference type="Gene3D" id="3.10.50.40">
    <property type="match status" value="1"/>
</dbReference>
<sequence length="187" mass="18571">MRGVGRIGSVAAAMVATAVLAGCGSSGDSSTTSATGAGATAAQSQGAAGHGRACTADDVKVDGGFGAAPKITLPGDCDPPANLITKDLVTGTGPGAEAGQQLLMNYSLVTWSDKQKLDSSFDRGQPFPLTLGAGMVIQGWDKGLTGIQQGARRLLIVPPQLGYGQGGNGVKPNETLVFVTDAVKVGG</sequence>
<dbReference type="Pfam" id="PF00254">
    <property type="entry name" value="FKBP_C"/>
    <property type="match status" value="1"/>
</dbReference>
<dbReference type="RefSeq" id="WP_194290795.1">
    <property type="nucleotide sequence ID" value="NZ_WEGI01000004.1"/>
</dbReference>
<comment type="caution">
    <text evidence="8">The sequence shown here is derived from an EMBL/GenBank/DDBJ whole genome shotgun (WGS) entry which is preliminary data.</text>
</comment>
<proteinExistence type="inferred from homology"/>
<dbReference type="PROSITE" id="PS50059">
    <property type="entry name" value="FKBP_PPIASE"/>
    <property type="match status" value="1"/>
</dbReference>
<evidence type="ECO:0000259" key="7">
    <source>
        <dbReference type="PROSITE" id="PS50059"/>
    </source>
</evidence>
<dbReference type="InterPro" id="IPR044609">
    <property type="entry name" value="FKBP2/11"/>
</dbReference>
<evidence type="ECO:0000256" key="4">
    <source>
        <dbReference type="PROSITE-ProRule" id="PRU00277"/>
    </source>
</evidence>
<evidence type="ECO:0000256" key="2">
    <source>
        <dbReference type="ARBA" id="ARBA00023110"/>
    </source>
</evidence>
<keyword evidence="2 4" id="KW-0697">Rotamase</keyword>
<dbReference type="EC" id="5.2.1.8" evidence="5"/>
<accession>A0A7K0DL27</accession>
<keyword evidence="6" id="KW-0732">Signal</keyword>
<dbReference type="InterPro" id="IPR046357">
    <property type="entry name" value="PPIase_dom_sf"/>
</dbReference>
<dbReference type="InterPro" id="IPR001179">
    <property type="entry name" value="PPIase_FKBP_dom"/>
</dbReference>
<feature type="signal peptide" evidence="6">
    <location>
        <begin position="1"/>
        <end position="21"/>
    </location>
</feature>
<evidence type="ECO:0000313" key="9">
    <source>
        <dbReference type="Proteomes" id="UP000431401"/>
    </source>
</evidence>
<dbReference type="PANTHER" id="PTHR45779">
    <property type="entry name" value="PEPTIDYLPROLYL ISOMERASE"/>
    <property type="match status" value="1"/>
</dbReference>
<evidence type="ECO:0000256" key="6">
    <source>
        <dbReference type="SAM" id="SignalP"/>
    </source>
</evidence>
<keyword evidence="9" id="KW-1185">Reference proteome</keyword>